<keyword evidence="1" id="KW-0812">Transmembrane</keyword>
<keyword evidence="1" id="KW-1133">Transmembrane helix</keyword>
<keyword evidence="1" id="KW-0472">Membrane</keyword>
<accession>A0A2S4V1V8</accession>
<feature type="transmembrane region" description="Helical" evidence="1">
    <location>
        <begin position="15"/>
        <end position="33"/>
    </location>
</feature>
<evidence type="ECO:0000256" key="1">
    <source>
        <dbReference type="SAM" id="Phobius"/>
    </source>
</evidence>
<name>A0A2S4V1V8_9BASI</name>
<dbReference type="VEuPathDB" id="FungiDB:PSHT_11634"/>
<dbReference type="AlphaFoldDB" id="A0A2S4V1V8"/>
<organism evidence="2 3">
    <name type="scientific">Puccinia striiformis</name>
    <dbReference type="NCBI Taxonomy" id="27350"/>
    <lineage>
        <taxon>Eukaryota</taxon>
        <taxon>Fungi</taxon>
        <taxon>Dikarya</taxon>
        <taxon>Basidiomycota</taxon>
        <taxon>Pucciniomycotina</taxon>
        <taxon>Pucciniomycetes</taxon>
        <taxon>Pucciniales</taxon>
        <taxon>Pucciniaceae</taxon>
        <taxon>Puccinia</taxon>
    </lineage>
</organism>
<protein>
    <submittedName>
        <fullName evidence="2">Uncharacterized protein</fullName>
    </submittedName>
</protein>
<dbReference type="EMBL" id="PKSM01000197">
    <property type="protein sequence ID" value="POW03487.1"/>
    <property type="molecule type" value="Genomic_DNA"/>
</dbReference>
<gene>
    <name evidence="2" type="ORF">PSHT_11634</name>
</gene>
<dbReference type="Proteomes" id="UP000238274">
    <property type="component" value="Unassembled WGS sequence"/>
</dbReference>
<evidence type="ECO:0000313" key="3">
    <source>
        <dbReference type="Proteomes" id="UP000238274"/>
    </source>
</evidence>
<comment type="caution">
    <text evidence="2">The sequence shown here is derived from an EMBL/GenBank/DDBJ whole genome shotgun (WGS) entry which is preliminary data.</text>
</comment>
<evidence type="ECO:0000313" key="2">
    <source>
        <dbReference type="EMBL" id="POW03487.1"/>
    </source>
</evidence>
<reference evidence="3" key="2">
    <citation type="journal article" date="2018" name="BMC Genomics">
        <title>Genomic insights into host adaptation between the wheat stripe rust pathogen (Puccinia striiformis f. sp. tritici) and the barley stripe rust pathogen (Puccinia striiformis f. sp. hordei).</title>
        <authorList>
            <person name="Xia C."/>
            <person name="Wang M."/>
            <person name="Yin C."/>
            <person name="Cornejo O.E."/>
            <person name="Hulbert S.H."/>
            <person name="Chen X."/>
        </authorList>
    </citation>
    <scope>NUCLEOTIDE SEQUENCE [LARGE SCALE GENOMIC DNA]</scope>
    <source>
        <strain evidence="3">93TX-2</strain>
    </source>
</reference>
<keyword evidence="3" id="KW-1185">Reference proteome</keyword>
<proteinExistence type="predicted"/>
<reference evidence="2 3" key="1">
    <citation type="submission" date="2017-12" db="EMBL/GenBank/DDBJ databases">
        <title>Gene loss provides genomic basis for host adaptation in cereal stripe rust fungi.</title>
        <authorList>
            <person name="Xia C."/>
        </authorList>
    </citation>
    <scope>NUCLEOTIDE SEQUENCE [LARGE SCALE GENOMIC DNA]</scope>
    <source>
        <strain evidence="2 3">93TX-2</strain>
    </source>
</reference>
<dbReference type="VEuPathDB" id="FungiDB:PSTT_12026"/>
<reference evidence="3" key="3">
    <citation type="journal article" date="2018" name="Mol. Plant Microbe Interact.">
        <title>Genome sequence resources for the wheat stripe rust pathogen (Puccinia striiformis f. sp. tritici) and the barley stripe rust pathogen (Puccinia striiformis f. sp. hordei).</title>
        <authorList>
            <person name="Xia C."/>
            <person name="Wang M."/>
            <person name="Yin C."/>
            <person name="Cornejo O.E."/>
            <person name="Hulbert S.H."/>
            <person name="Chen X."/>
        </authorList>
    </citation>
    <scope>NUCLEOTIDE SEQUENCE [LARGE SCALE GENOMIC DNA]</scope>
    <source>
        <strain evidence="3">93TX-2</strain>
    </source>
</reference>
<sequence length="73" mass="8027">MATSHDTITLGKKDVSEMAVLTITLINLIRMLFKKVSKTPSRKLKVTLDTEINSEALSDLSKLPGTIITAHMD</sequence>